<name>A0A419I472_9PSEU</name>
<keyword evidence="2" id="KW-1185">Reference proteome</keyword>
<dbReference type="EMBL" id="QZFV01000081">
    <property type="protein sequence ID" value="RJQ85126.1"/>
    <property type="molecule type" value="Genomic_DNA"/>
</dbReference>
<protein>
    <submittedName>
        <fullName evidence="1">Uncharacterized protein</fullName>
    </submittedName>
</protein>
<dbReference type="Proteomes" id="UP000285112">
    <property type="component" value="Unassembled WGS sequence"/>
</dbReference>
<sequence>MTAQILAEDLPGQRGWREFLTSDFHSALDGVPSATIMVDELEFEIATDTSRIIAFSAKVDLRRYRRSEETCSSSTAQSCLVRLAIDVEPESGHVYEYQGRFWHRILMADCLYVGAVAPAEVDSWILSPQGVWLGIGENRSLAAVRIESNGHPIGPIRGRAGLLSFWRRTESAGTRGRSRRAGILHRSTFHTRPA</sequence>
<organism evidence="1 2">
    <name type="scientific">Amycolatopsis panacis</name>
    <dbReference type="NCBI Taxonomy" id="2340917"/>
    <lineage>
        <taxon>Bacteria</taxon>
        <taxon>Bacillati</taxon>
        <taxon>Actinomycetota</taxon>
        <taxon>Actinomycetes</taxon>
        <taxon>Pseudonocardiales</taxon>
        <taxon>Pseudonocardiaceae</taxon>
        <taxon>Amycolatopsis</taxon>
    </lineage>
</organism>
<reference evidence="1 2" key="1">
    <citation type="submission" date="2018-09" db="EMBL/GenBank/DDBJ databases">
        <title>YIM PH 21725 draft genome.</title>
        <authorList>
            <person name="Miao C."/>
        </authorList>
    </citation>
    <scope>NUCLEOTIDE SEQUENCE [LARGE SCALE GENOMIC DNA]</scope>
    <source>
        <strain evidence="2">YIM PH21725</strain>
    </source>
</reference>
<evidence type="ECO:0000313" key="2">
    <source>
        <dbReference type="Proteomes" id="UP000285112"/>
    </source>
</evidence>
<proteinExistence type="predicted"/>
<comment type="caution">
    <text evidence="1">The sequence shown here is derived from an EMBL/GenBank/DDBJ whole genome shotgun (WGS) entry which is preliminary data.</text>
</comment>
<dbReference type="AlphaFoldDB" id="A0A419I472"/>
<accession>A0A419I472</accession>
<evidence type="ECO:0000313" key="1">
    <source>
        <dbReference type="EMBL" id="RJQ85126.1"/>
    </source>
</evidence>
<gene>
    <name evidence="1" type="ORF">D5S19_15165</name>
</gene>